<reference evidence="7" key="1">
    <citation type="submission" date="2024-06" db="EMBL/GenBank/DDBJ databases">
        <title>Biodegradation of dimethachlon by Arthrobacter sp. K5: mechanistic insights and ecological implications.</title>
        <authorList>
            <person name="Hu S."/>
            <person name="Lu P."/>
        </authorList>
    </citation>
    <scope>NUCLEOTIDE SEQUENCE</scope>
    <source>
        <strain evidence="7">K5</strain>
        <plasmid evidence="7">unnamed</plasmid>
    </source>
</reference>
<dbReference type="GO" id="GO:0005886">
    <property type="term" value="C:plasma membrane"/>
    <property type="evidence" value="ECO:0007669"/>
    <property type="project" value="UniProtKB-SubCell"/>
</dbReference>
<evidence type="ECO:0000256" key="5">
    <source>
        <dbReference type="ARBA" id="ARBA00023136"/>
    </source>
</evidence>
<keyword evidence="3 6" id="KW-0812">Transmembrane</keyword>
<evidence type="ECO:0000256" key="3">
    <source>
        <dbReference type="ARBA" id="ARBA00022692"/>
    </source>
</evidence>
<evidence type="ECO:0000256" key="4">
    <source>
        <dbReference type="ARBA" id="ARBA00022989"/>
    </source>
</evidence>
<feature type="transmembrane region" description="Helical" evidence="6">
    <location>
        <begin position="281"/>
        <end position="301"/>
    </location>
</feature>
<keyword evidence="2" id="KW-1003">Cell membrane</keyword>
<evidence type="ECO:0000313" key="7">
    <source>
        <dbReference type="EMBL" id="XCH13924.1"/>
    </source>
</evidence>
<feature type="transmembrane region" description="Helical" evidence="6">
    <location>
        <begin position="255"/>
        <end position="274"/>
    </location>
</feature>
<sequence>MSEKIEKLSPMGTKPRLANLRFSRGSLSEYGIIVSFLVLTVLLSVSSDVFLTPRNALNIFDQWAPVGIIALGQTLVIIAGGFDLSVAAIFAVGGVIAAQTTNATGSVLLGWVSGALAGAVLGLINGGLVTFGRINPLIATLATSLAFGGLALALTGGTLITVEDQAFRVLGRDTLMGVKWTIWLFLLAIVLASIALSRSNFGRYIFATGGNSEAARLSGIKTGQISATTYAISGLCAGIAGVMVASRIGTGQADAGASFALTSIAAVVLGGTSIKGGYGAIWRTVLGVLMLAFIGNGFNLLGVDPVYQQMVMGAIIALAVSLDAWARKSD</sequence>
<comment type="subcellular location">
    <subcellularLocation>
        <location evidence="1">Cell membrane</location>
        <topology evidence="1">Multi-pass membrane protein</topology>
    </subcellularLocation>
</comment>
<keyword evidence="4 6" id="KW-1133">Transmembrane helix</keyword>
<dbReference type="AlphaFoldDB" id="A0AAU8EWH2"/>
<feature type="transmembrane region" description="Helical" evidence="6">
    <location>
        <begin position="30"/>
        <end position="51"/>
    </location>
</feature>
<dbReference type="Pfam" id="PF02653">
    <property type="entry name" value="BPD_transp_2"/>
    <property type="match status" value="1"/>
</dbReference>
<feature type="transmembrane region" description="Helical" evidence="6">
    <location>
        <begin position="230"/>
        <end position="249"/>
    </location>
</feature>
<dbReference type="InterPro" id="IPR001851">
    <property type="entry name" value="ABC_transp_permease"/>
</dbReference>
<feature type="transmembrane region" description="Helical" evidence="6">
    <location>
        <begin position="138"/>
        <end position="160"/>
    </location>
</feature>
<evidence type="ECO:0000256" key="2">
    <source>
        <dbReference type="ARBA" id="ARBA00022475"/>
    </source>
</evidence>
<dbReference type="GO" id="GO:0022857">
    <property type="term" value="F:transmembrane transporter activity"/>
    <property type="evidence" value="ECO:0007669"/>
    <property type="project" value="InterPro"/>
</dbReference>
<proteinExistence type="predicted"/>
<accession>A0AAU8EWH2</accession>
<evidence type="ECO:0000256" key="1">
    <source>
        <dbReference type="ARBA" id="ARBA00004651"/>
    </source>
</evidence>
<name>A0AAU8EWH2_9MICC</name>
<dbReference type="CDD" id="cd06579">
    <property type="entry name" value="TM_PBP1_transp_AraH_like"/>
    <property type="match status" value="1"/>
</dbReference>
<keyword evidence="5 6" id="KW-0472">Membrane</keyword>
<keyword evidence="7" id="KW-0614">Plasmid</keyword>
<protein>
    <submittedName>
        <fullName evidence="7">ABC transporter permease</fullName>
    </submittedName>
</protein>
<gene>
    <name evidence="7" type="ORF">ABRP34_22735</name>
</gene>
<geneLocation type="plasmid" evidence="7">
    <name>unnamed</name>
</geneLocation>
<dbReference type="PANTHER" id="PTHR32196">
    <property type="entry name" value="ABC TRANSPORTER PERMEASE PROTEIN YPHD-RELATED-RELATED"/>
    <property type="match status" value="1"/>
</dbReference>
<organism evidence="7">
    <name type="scientific">Arthrobacter sp. K5</name>
    <dbReference type="NCBI Taxonomy" id="2839623"/>
    <lineage>
        <taxon>Bacteria</taxon>
        <taxon>Bacillati</taxon>
        <taxon>Actinomycetota</taxon>
        <taxon>Actinomycetes</taxon>
        <taxon>Micrococcales</taxon>
        <taxon>Micrococcaceae</taxon>
        <taxon>Arthrobacter</taxon>
    </lineage>
</organism>
<evidence type="ECO:0000256" key="6">
    <source>
        <dbReference type="SAM" id="Phobius"/>
    </source>
</evidence>
<dbReference type="EMBL" id="CP159280">
    <property type="protein sequence ID" value="XCH13924.1"/>
    <property type="molecule type" value="Genomic_DNA"/>
</dbReference>
<feature type="transmembrane region" description="Helical" evidence="6">
    <location>
        <begin position="108"/>
        <end position="131"/>
    </location>
</feature>
<dbReference type="RefSeq" id="WP_353713605.1">
    <property type="nucleotide sequence ID" value="NZ_CP159280.1"/>
</dbReference>
<feature type="transmembrane region" description="Helical" evidence="6">
    <location>
        <begin position="180"/>
        <end position="197"/>
    </location>
</feature>
<feature type="transmembrane region" description="Helical" evidence="6">
    <location>
        <begin position="63"/>
        <end position="96"/>
    </location>
</feature>